<feature type="domain" description="Exonuclease" evidence="1">
    <location>
        <begin position="13"/>
        <end position="174"/>
    </location>
</feature>
<dbReference type="eggNOG" id="COG0847">
    <property type="taxonomic scope" value="Bacteria"/>
</dbReference>
<dbReference type="OrthoDB" id="5497329at2"/>
<proteinExistence type="predicted"/>
<dbReference type="HOGENOM" id="CLU_1537584_0_0_0"/>
<dbReference type="STRING" id="522772.Dacet_0569"/>
<dbReference type="InterPro" id="IPR013520">
    <property type="entry name" value="Ribonucl_H"/>
</dbReference>
<dbReference type="PaxDb" id="522772-Dacet_0569"/>
<keyword evidence="2" id="KW-0540">Nuclease</keyword>
<dbReference type="GO" id="GO:0006259">
    <property type="term" value="P:DNA metabolic process"/>
    <property type="evidence" value="ECO:0007669"/>
    <property type="project" value="UniProtKB-ARBA"/>
</dbReference>
<keyword evidence="2" id="KW-0269">Exonuclease</keyword>
<accession>D4H455</accession>
<dbReference type="Proteomes" id="UP000002012">
    <property type="component" value="Chromosome"/>
</dbReference>
<dbReference type="EMBL" id="CP001968">
    <property type="protein sequence ID" value="ADD67366.1"/>
    <property type="molecule type" value="Genomic_DNA"/>
</dbReference>
<gene>
    <name evidence="2" type="ordered locus">Dacet_0569</name>
</gene>
<evidence type="ECO:0000313" key="2">
    <source>
        <dbReference type="EMBL" id="ADD67366.1"/>
    </source>
</evidence>
<sequence length="174" mass="19500">MPLFRNKEALMAQKVYIDMKTSGISPSKGEIIEICALKPDVDLMTYEMFHAYIKINSDISEIFTEIEGISKEMLDEHGVSIEDAIARFDMFVTGCEIVSFVPEYDLTFLKDAYSKCGLIFNHKVINAVRTGTKETIPTGKSLDEISNYLKVPHHGSDSTIKACEVIAKIHSKTL</sequence>
<evidence type="ECO:0000313" key="3">
    <source>
        <dbReference type="Proteomes" id="UP000002012"/>
    </source>
</evidence>
<dbReference type="SUPFAM" id="SSF53098">
    <property type="entry name" value="Ribonuclease H-like"/>
    <property type="match status" value="1"/>
</dbReference>
<evidence type="ECO:0000259" key="1">
    <source>
        <dbReference type="SMART" id="SM00479"/>
    </source>
</evidence>
<dbReference type="Gene3D" id="3.30.420.10">
    <property type="entry name" value="Ribonuclease H-like superfamily/Ribonuclease H"/>
    <property type="match status" value="1"/>
</dbReference>
<dbReference type="Pfam" id="PF00929">
    <property type="entry name" value="RNase_T"/>
    <property type="match status" value="1"/>
</dbReference>
<dbReference type="GO" id="GO:0003676">
    <property type="term" value="F:nucleic acid binding"/>
    <property type="evidence" value="ECO:0007669"/>
    <property type="project" value="InterPro"/>
</dbReference>
<dbReference type="InterPro" id="IPR036397">
    <property type="entry name" value="RNaseH_sf"/>
</dbReference>
<dbReference type="KEGG" id="dap:Dacet_0569"/>
<dbReference type="SMART" id="SM00479">
    <property type="entry name" value="EXOIII"/>
    <property type="match status" value="1"/>
</dbReference>
<organism evidence="2 3">
    <name type="scientific">Denitrovibrio acetiphilus (strain DSM 12809 / NBRC 114555 / N2460)</name>
    <dbReference type="NCBI Taxonomy" id="522772"/>
    <lineage>
        <taxon>Bacteria</taxon>
        <taxon>Pseudomonadati</taxon>
        <taxon>Deferribacterota</taxon>
        <taxon>Deferribacteres</taxon>
        <taxon>Deferribacterales</taxon>
        <taxon>Geovibrionaceae</taxon>
        <taxon>Denitrovibrio</taxon>
    </lineage>
</organism>
<dbReference type="InterPro" id="IPR012337">
    <property type="entry name" value="RNaseH-like_sf"/>
</dbReference>
<dbReference type="CDD" id="cd06127">
    <property type="entry name" value="DEDDh"/>
    <property type="match status" value="1"/>
</dbReference>
<dbReference type="InParanoid" id="D4H455"/>
<name>D4H455_DENA2</name>
<keyword evidence="2" id="KW-0378">Hydrolase</keyword>
<reference evidence="2 3" key="1">
    <citation type="journal article" date="2010" name="Stand. Genomic Sci.">
        <title>Complete genome sequence of Denitrovibrio acetiphilus type strain (N2460).</title>
        <authorList>
            <person name="Kiss H."/>
            <person name="Lang E."/>
            <person name="Lapidus A."/>
            <person name="Copeland A."/>
            <person name="Nolan M."/>
            <person name="Glavina Del Rio T."/>
            <person name="Chen F."/>
            <person name="Lucas S."/>
            <person name="Tice H."/>
            <person name="Cheng J.F."/>
            <person name="Han C."/>
            <person name="Goodwin L."/>
            <person name="Pitluck S."/>
            <person name="Liolios K."/>
            <person name="Pati A."/>
            <person name="Ivanova N."/>
            <person name="Mavromatis K."/>
            <person name="Chen A."/>
            <person name="Palaniappan K."/>
            <person name="Land M."/>
            <person name="Hauser L."/>
            <person name="Chang Y.J."/>
            <person name="Jeffries C.D."/>
            <person name="Detter J.C."/>
            <person name="Brettin T."/>
            <person name="Spring S."/>
            <person name="Rohde M."/>
            <person name="Goker M."/>
            <person name="Woyke T."/>
            <person name="Bristow J."/>
            <person name="Eisen J.A."/>
            <person name="Markowitz V."/>
            <person name="Hugenholtz P."/>
            <person name="Kyrpides N.C."/>
            <person name="Klenk H.P."/>
        </authorList>
    </citation>
    <scope>NUCLEOTIDE SEQUENCE [LARGE SCALE GENOMIC DNA]</scope>
    <source>
        <strain evidence="3">DSM 12809 / NBRC 114555 / N2460</strain>
    </source>
</reference>
<protein>
    <submittedName>
        <fullName evidence="2">Exonuclease RNase T and DNA polymerase III</fullName>
    </submittedName>
</protein>
<dbReference type="AlphaFoldDB" id="D4H455"/>
<keyword evidence="3" id="KW-1185">Reference proteome</keyword>
<dbReference type="GO" id="GO:0004527">
    <property type="term" value="F:exonuclease activity"/>
    <property type="evidence" value="ECO:0007669"/>
    <property type="project" value="UniProtKB-KW"/>
</dbReference>